<reference evidence="1" key="1">
    <citation type="submission" date="2022-04" db="EMBL/GenBank/DDBJ databases">
        <title>Complete genome of Bacillus.</title>
        <authorList>
            <person name="Kong X."/>
            <person name="Hou M."/>
        </authorList>
    </citation>
    <scope>NUCLEOTIDE SEQUENCE</scope>
    <source>
        <strain evidence="1">A78.1</strain>
    </source>
</reference>
<dbReference type="Proteomes" id="UP000830837">
    <property type="component" value="Chromosome"/>
</dbReference>
<accession>A0ACD3ZZE7</accession>
<dbReference type="EC" id="2.7.7.23" evidence="1"/>
<keyword evidence="2" id="KW-1185">Reference proteome</keyword>
<keyword evidence="1" id="KW-0012">Acyltransferase</keyword>
<keyword evidence="1" id="KW-0808">Transferase</keyword>
<proteinExistence type="predicted"/>
<organism evidence="1 2">
    <name type="scientific">Bacillus rugosus</name>
    <dbReference type="NCBI Taxonomy" id="2715209"/>
    <lineage>
        <taxon>Bacteria</taxon>
        <taxon>Bacillati</taxon>
        <taxon>Bacillota</taxon>
        <taxon>Bacilli</taxon>
        <taxon>Bacillales</taxon>
        <taxon>Bacillaceae</taxon>
        <taxon>Bacillus</taxon>
    </lineage>
</organism>
<keyword evidence="1" id="KW-0548">Nucleotidyltransferase</keyword>
<evidence type="ECO:0000313" key="1">
    <source>
        <dbReference type="EMBL" id="UPV79275.1"/>
    </source>
</evidence>
<protein>
    <submittedName>
        <fullName evidence="1">Bifunctional UDP-N-acetylglucosamine diphosphorylase/glucosamine-1-phosphate N-acetyltransferase GlmU</fullName>
        <ecNumber evidence="1">2.3.1.157</ecNumber>
        <ecNumber evidence="1">2.7.7.23</ecNumber>
    </submittedName>
</protein>
<gene>
    <name evidence="1" type="primary">glmU</name>
    <name evidence="1" type="ORF">M0696_00310</name>
</gene>
<dbReference type="EC" id="2.3.1.157" evidence="1"/>
<name>A0ACD3ZZE7_9BACI</name>
<evidence type="ECO:0000313" key="2">
    <source>
        <dbReference type="Proteomes" id="UP000830837"/>
    </source>
</evidence>
<dbReference type="EMBL" id="CP096590">
    <property type="protein sequence ID" value="UPV79275.1"/>
    <property type="molecule type" value="Genomic_DNA"/>
</dbReference>
<sequence length="456" mass="49454">MDKRFAVVLAAGQGTRMKTKLYKVLHPVCGKPMVEHVVDEALKLSLSKLVTIVGHGAEEVKKQLGDKSEYALQAEQLGTAHAVKQAQPFLADEKGVTIVICGDTPLLTAETMEQMLKEHTQREAKATILTAVAEDPTGYGRIIRGENGAVQKIVEHKDASEEERLVTEINTGTYCFDNEALFRAIDLVSNDNAQGEYYLPDVIEILKNEGETVAAYQTGNFQETLGVNDRVALSQAEQFMRERINKRHMQNGVTLIDPMNTYISPDAVIGSDTVIYPGTVIKGEVQIGEDTIIGPHTEIMNSSIGSRTVIKQSVVNHSKVGNDVNIGPFAHIRPDSVIGNEVKIGNFVEIKKTQFGDRSKASHLSYVGDAEVGTDVNLGCGSITVNYDGKNKYLTKIEDGAFIGCNSNLVAPVTVGEGAYVAAGSTVTEDVPGKALAIARARQVNKDDYVKNIHKN</sequence>